<accession>A0A8D5U621</accession>
<dbReference type="Pfam" id="PF05168">
    <property type="entry name" value="HEPN"/>
    <property type="match status" value="1"/>
</dbReference>
<organism evidence="2 3">
    <name type="scientific">Stygiolobus caldivivus</name>
    <dbReference type="NCBI Taxonomy" id="2824673"/>
    <lineage>
        <taxon>Archaea</taxon>
        <taxon>Thermoproteota</taxon>
        <taxon>Thermoprotei</taxon>
        <taxon>Sulfolobales</taxon>
        <taxon>Sulfolobaceae</taxon>
        <taxon>Stygiolobus</taxon>
    </lineage>
</organism>
<dbReference type="Proteomes" id="UP000825123">
    <property type="component" value="Chromosome"/>
</dbReference>
<dbReference type="KEGG" id="csty:KN1_12750"/>
<keyword evidence="2" id="KW-0238">DNA-binding</keyword>
<evidence type="ECO:0000259" key="1">
    <source>
        <dbReference type="PROSITE" id="PS50910"/>
    </source>
</evidence>
<feature type="domain" description="HEPN" evidence="1">
    <location>
        <begin position="5"/>
        <end position="115"/>
    </location>
</feature>
<name>A0A8D5U621_9CREN</name>
<evidence type="ECO:0000313" key="2">
    <source>
        <dbReference type="EMBL" id="BCU69978.1"/>
    </source>
</evidence>
<dbReference type="EMBL" id="AP024597">
    <property type="protein sequence ID" value="BCU69978.1"/>
    <property type="molecule type" value="Genomic_DNA"/>
</dbReference>
<reference evidence="2 3" key="1">
    <citation type="submission" date="2021-04" db="EMBL/GenBank/DDBJ databases">
        <title>Complete genome sequence of Stygiolobus sp. KN-1.</title>
        <authorList>
            <person name="Nakamura K."/>
            <person name="Sakai H."/>
            <person name="Kurosawa N."/>
        </authorList>
    </citation>
    <scope>NUCLEOTIDE SEQUENCE [LARGE SCALE GENOMIC DNA]</scope>
    <source>
        <strain evidence="2 3">KN-1</strain>
    </source>
</reference>
<dbReference type="GO" id="GO:0003677">
    <property type="term" value="F:DNA binding"/>
    <property type="evidence" value="ECO:0007669"/>
    <property type="project" value="UniProtKB-KW"/>
</dbReference>
<dbReference type="RefSeq" id="WP_221290122.1">
    <property type="nucleotide sequence ID" value="NZ_AP024597.1"/>
</dbReference>
<dbReference type="PROSITE" id="PS50910">
    <property type="entry name" value="HEPN"/>
    <property type="match status" value="1"/>
</dbReference>
<dbReference type="AlphaFoldDB" id="A0A8D5U621"/>
<evidence type="ECO:0000313" key="3">
    <source>
        <dbReference type="Proteomes" id="UP000825123"/>
    </source>
</evidence>
<sequence length="122" mass="13665">MEFLKRNALDFLDYAKLLLNDGKYNLAMFSLEQALQLGLKYYLSSLTGSFPKTHDVVELLKKVVELTNNAKLSQVLSSEIPTLDLLKQAYIASRYLPVDYDKGAVERALKLVEAVLGELGIP</sequence>
<dbReference type="InterPro" id="IPR007842">
    <property type="entry name" value="HEPN_dom"/>
</dbReference>
<dbReference type="GeneID" id="66163003"/>
<dbReference type="SUPFAM" id="SSF81593">
    <property type="entry name" value="Nucleotidyltransferase substrate binding subunit/domain"/>
    <property type="match status" value="1"/>
</dbReference>
<protein>
    <submittedName>
        <fullName evidence="2">DNA-binding protein</fullName>
    </submittedName>
</protein>
<proteinExistence type="predicted"/>
<keyword evidence="3" id="KW-1185">Reference proteome</keyword>
<dbReference type="SMART" id="SM00748">
    <property type="entry name" value="HEPN"/>
    <property type="match status" value="1"/>
</dbReference>
<gene>
    <name evidence="2" type="ORF">KN1_12750</name>
</gene>
<dbReference type="Gene3D" id="1.20.120.330">
    <property type="entry name" value="Nucleotidyltransferases domain 2"/>
    <property type="match status" value="1"/>
</dbReference>